<dbReference type="PANTHER" id="PTHR31157">
    <property type="entry name" value="SCP DOMAIN-CONTAINING PROTEIN"/>
    <property type="match status" value="1"/>
</dbReference>
<evidence type="ECO:0000256" key="2">
    <source>
        <dbReference type="SAM" id="SignalP"/>
    </source>
</evidence>
<proteinExistence type="predicted"/>
<evidence type="ECO:0000313" key="4">
    <source>
        <dbReference type="EMBL" id="RGV78908.1"/>
    </source>
</evidence>
<reference evidence="4 5" key="1">
    <citation type="submission" date="2018-08" db="EMBL/GenBank/DDBJ databases">
        <title>A genome reference for cultivated species of the human gut microbiota.</title>
        <authorList>
            <person name="Zou Y."/>
            <person name="Xue W."/>
            <person name="Luo G."/>
        </authorList>
    </citation>
    <scope>NUCLEOTIDE SEQUENCE [LARGE SCALE GENOMIC DNA]</scope>
    <source>
        <strain evidence="4 5">AF14-18</strain>
    </source>
</reference>
<dbReference type="AlphaFoldDB" id="A0A412ZF99"/>
<dbReference type="InterPro" id="IPR014044">
    <property type="entry name" value="CAP_dom"/>
</dbReference>
<accession>A0A412ZF99</accession>
<feature type="compositionally biased region" description="Low complexity" evidence="1">
    <location>
        <begin position="111"/>
        <end position="135"/>
    </location>
</feature>
<name>A0A412ZF99_9FIRM</name>
<dbReference type="Pfam" id="PF00188">
    <property type="entry name" value="CAP"/>
    <property type="match status" value="1"/>
</dbReference>
<evidence type="ECO:0000313" key="5">
    <source>
        <dbReference type="Proteomes" id="UP000284543"/>
    </source>
</evidence>
<organism evidence="4 5">
    <name type="scientific">Enterocloster bolteae</name>
    <dbReference type="NCBI Taxonomy" id="208479"/>
    <lineage>
        <taxon>Bacteria</taxon>
        <taxon>Bacillati</taxon>
        <taxon>Bacillota</taxon>
        <taxon>Clostridia</taxon>
        <taxon>Lachnospirales</taxon>
        <taxon>Lachnospiraceae</taxon>
        <taxon>Enterocloster</taxon>
    </lineage>
</organism>
<dbReference type="PANTHER" id="PTHR31157:SF1">
    <property type="entry name" value="SCP DOMAIN-CONTAINING PROTEIN"/>
    <property type="match status" value="1"/>
</dbReference>
<dbReference type="CDD" id="cd05379">
    <property type="entry name" value="CAP_bacterial"/>
    <property type="match status" value="1"/>
</dbReference>
<feature type="signal peptide" evidence="2">
    <location>
        <begin position="1"/>
        <end position="27"/>
    </location>
</feature>
<evidence type="ECO:0000259" key="3">
    <source>
        <dbReference type="Pfam" id="PF00188"/>
    </source>
</evidence>
<dbReference type="SUPFAM" id="SSF55797">
    <property type="entry name" value="PR-1-like"/>
    <property type="match status" value="1"/>
</dbReference>
<evidence type="ECO:0000256" key="1">
    <source>
        <dbReference type="SAM" id="MobiDB-lite"/>
    </source>
</evidence>
<keyword evidence="2" id="KW-0732">Signal</keyword>
<dbReference type="InterPro" id="IPR035940">
    <property type="entry name" value="CAP_sf"/>
</dbReference>
<feature type="domain" description="SCP" evidence="3">
    <location>
        <begin position="170"/>
        <end position="284"/>
    </location>
</feature>
<sequence length="286" mass="29793">MRKISMYTLSAAAAMLVSAAIPVTSLAAVSTYQIPFANGSAYVIGVGGQNCLPGNIGQNGNWGQNGGWGQNNNGNQNNGWGAGPVLPDNSLPQVTPPDFIFPTPELPGPELPDSSLPDNSLPDSPDSSLPDNSLPGEPDNPGTAPEAPGDTVPSDPDNGGSQDAFADAVVELVNAERAKAGLSPLSVHEGVAEAANKRAQEIKGTFSHTRPDGSNFSTVLTQAGISYRSVGENIAYGQNSPEAVMQSWMNSSGHRANILNRDFTSIGVGHYQDASGTDYWTQLFIK</sequence>
<comment type="caution">
    <text evidence="4">The sequence shown here is derived from an EMBL/GenBank/DDBJ whole genome shotgun (WGS) entry which is preliminary data.</text>
</comment>
<gene>
    <name evidence="4" type="ORF">DWW02_04055</name>
</gene>
<feature type="compositionally biased region" description="Low complexity" evidence="1">
    <location>
        <begin position="70"/>
        <end position="79"/>
    </location>
</feature>
<feature type="chain" id="PRO_5019479331" evidence="2">
    <location>
        <begin position="28"/>
        <end position="286"/>
    </location>
</feature>
<dbReference type="Gene3D" id="3.40.33.10">
    <property type="entry name" value="CAP"/>
    <property type="match status" value="1"/>
</dbReference>
<protein>
    <submittedName>
        <fullName evidence="4">CAP domain-containing protein</fullName>
    </submittedName>
</protein>
<dbReference type="RefSeq" id="WP_118017546.1">
    <property type="nucleotide sequence ID" value="NZ_CAUHGS010000001.1"/>
</dbReference>
<dbReference type="Proteomes" id="UP000284543">
    <property type="component" value="Unassembled WGS sequence"/>
</dbReference>
<dbReference type="EMBL" id="QRZM01000001">
    <property type="protein sequence ID" value="RGV78908.1"/>
    <property type="molecule type" value="Genomic_DNA"/>
</dbReference>
<feature type="region of interest" description="Disordered" evidence="1">
    <location>
        <begin position="62"/>
        <end position="163"/>
    </location>
</feature>